<reference evidence="2" key="1">
    <citation type="journal article" date="2019" name="Int. J. Syst. Evol. Microbiol.">
        <title>The Global Catalogue of Microorganisms (GCM) 10K type strain sequencing project: providing services to taxonomists for standard genome sequencing and annotation.</title>
        <authorList>
            <consortium name="The Broad Institute Genomics Platform"/>
            <consortium name="The Broad Institute Genome Sequencing Center for Infectious Disease"/>
            <person name="Wu L."/>
            <person name="Ma J."/>
        </authorList>
    </citation>
    <scope>NUCLEOTIDE SEQUENCE [LARGE SCALE GENOMIC DNA]</scope>
    <source>
        <strain evidence="2">CCUG 49679</strain>
    </source>
</reference>
<accession>A0ABW1PJ84</accession>
<dbReference type="RefSeq" id="WP_379790332.1">
    <property type="nucleotide sequence ID" value="NZ_JBHSQB010000004.1"/>
</dbReference>
<gene>
    <name evidence="1" type="ORF">ACFPVY_03375</name>
</gene>
<proteinExistence type="predicted"/>
<name>A0ABW1PJ84_9FLAO</name>
<keyword evidence="2" id="KW-1185">Reference proteome</keyword>
<sequence>MESHCQQRMYIWGWLGKNNDPSTMGNDLFAYENKYSNPTAGGTALYSGAISQSSWKTANTDTSLKNYNYSHDNLDRLKEAKFFSSAGNDRYNEALSYDRNGNITQLQRSGILNSGALAPSLDNLAYTYDGVISHHNRSCCQSTVIYEKQIAG</sequence>
<dbReference type="EMBL" id="JBHSQB010000004">
    <property type="protein sequence ID" value="MFC6095676.1"/>
    <property type="molecule type" value="Genomic_DNA"/>
</dbReference>
<dbReference type="Proteomes" id="UP001596287">
    <property type="component" value="Unassembled WGS sequence"/>
</dbReference>
<dbReference type="Gene3D" id="2.180.10.10">
    <property type="entry name" value="RHS repeat-associated core"/>
    <property type="match status" value="1"/>
</dbReference>
<comment type="caution">
    <text evidence="1">The sequence shown here is derived from an EMBL/GenBank/DDBJ whole genome shotgun (WGS) entry which is preliminary data.</text>
</comment>
<evidence type="ECO:0008006" key="3">
    <source>
        <dbReference type="Google" id="ProtNLM"/>
    </source>
</evidence>
<evidence type="ECO:0000313" key="1">
    <source>
        <dbReference type="EMBL" id="MFC6095676.1"/>
    </source>
</evidence>
<organism evidence="1 2">
    <name type="scientific">Flavobacterium qiangtangense</name>
    <dbReference type="NCBI Taxonomy" id="1442595"/>
    <lineage>
        <taxon>Bacteria</taxon>
        <taxon>Pseudomonadati</taxon>
        <taxon>Bacteroidota</taxon>
        <taxon>Flavobacteriia</taxon>
        <taxon>Flavobacteriales</taxon>
        <taxon>Flavobacteriaceae</taxon>
        <taxon>Flavobacterium</taxon>
    </lineage>
</organism>
<evidence type="ECO:0000313" key="2">
    <source>
        <dbReference type="Proteomes" id="UP001596287"/>
    </source>
</evidence>
<protein>
    <recommendedName>
        <fullName evidence="3">RHS repeat-associated core domain-containing protein</fullName>
    </recommendedName>
</protein>